<dbReference type="RefSeq" id="WP_345366977.1">
    <property type="nucleotide sequence ID" value="NZ_BAABII010000017.1"/>
</dbReference>
<gene>
    <name evidence="2" type="ORF">AB8O55_17755</name>
</gene>
<keyword evidence="3" id="KW-1185">Reference proteome</keyword>
<reference evidence="2 3" key="1">
    <citation type="submission" date="2024-08" db="EMBL/GenBank/DDBJ databases">
        <title>Genome mining of Saccharopolyspora cebuensis PGLac3 from Nigerian medicinal plant.</title>
        <authorList>
            <person name="Ezeobiora C.E."/>
            <person name="Igbokwe N.H."/>
            <person name="Amin D.H."/>
            <person name="Mendie U.E."/>
        </authorList>
    </citation>
    <scope>NUCLEOTIDE SEQUENCE [LARGE SCALE GENOMIC DNA]</scope>
    <source>
        <strain evidence="2 3">PGLac3</strain>
    </source>
</reference>
<evidence type="ECO:0000256" key="1">
    <source>
        <dbReference type="SAM" id="MobiDB-lite"/>
    </source>
</evidence>
<accession>A0ABV4CJI9</accession>
<dbReference type="Pfam" id="PF14428">
    <property type="entry name" value="DddA-like"/>
    <property type="match status" value="1"/>
</dbReference>
<feature type="compositionally biased region" description="Polar residues" evidence="1">
    <location>
        <begin position="96"/>
        <end position="106"/>
    </location>
</feature>
<evidence type="ECO:0000313" key="2">
    <source>
        <dbReference type="EMBL" id="MEY8041252.1"/>
    </source>
</evidence>
<dbReference type="InterPro" id="IPR032724">
    <property type="entry name" value="SCP1.201-like"/>
</dbReference>
<dbReference type="EMBL" id="JBGEHV010000033">
    <property type="protein sequence ID" value="MEY8041252.1"/>
    <property type="molecule type" value="Genomic_DNA"/>
</dbReference>
<protein>
    <submittedName>
        <fullName evidence="2">DddA-like double-stranded DNA deaminase toxin</fullName>
    </submittedName>
</protein>
<dbReference type="Proteomes" id="UP001564626">
    <property type="component" value="Unassembled WGS sequence"/>
</dbReference>
<organism evidence="2 3">
    <name type="scientific">Saccharopolyspora cebuensis</name>
    <dbReference type="NCBI Taxonomy" id="418759"/>
    <lineage>
        <taxon>Bacteria</taxon>
        <taxon>Bacillati</taxon>
        <taxon>Actinomycetota</taxon>
        <taxon>Actinomycetes</taxon>
        <taxon>Pseudonocardiales</taxon>
        <taxon>Pseudonocardiaceae</taxon>
        <taxon>Saccharopolyspora</taxon>
    </lineage>
</organism>
<feature type="region of interest" description="Disordered" evidence="1">
    <location>
        <begin position="92"/>
        <end position="112"/>
    </location>
</feature>
<sequence>MSAIEDLARRLGAIEGMLGRAREALLMAQDRHAEAEAPLWLLDGTHDPEALDALQNYAVGGAEMLRAWQLLAHVIDAVTAYRAGLEVTEAVERTPPSASHPSTTGKVPTDAARDRSWIDAVRERLPKRDGGIGQTSGIVYDRDGHEIRIISGREEISERVRLGLHNSDVFPPIDDRGGPGVMLHVEAKYAQRMKETGQTYGVAVLNNGMCTGDYNCQAAVAAILPLGSVLAVWEPGRDQPIEIHGKARP</sequence>
<name>A0ABV4CJI9_9PSEU</name>
<proteinExistence type="predicted"/>
<evidence type="ECO:0000313" key="3">
    <source>
        <dbReference type="Proteomes" id="UP001564626"/>
    </source>
</evidence>
<comment type="caution">
    <text evidence="2">The sequence shown here is derived from an EMBL/GenBank/DDBJ whole genome shotgun (WGS) entry which is preliminary data.</text>
</comment>